<evidence type="ECO:0000313" key="3">
    <source>
        <dbReference type="EMBL" id="MCC9072134.1"/>
    </source>
</evidence>
<dbReference type="Pfam" id="PF13568">
    <property type="entry name" value="OMP_b-brl_2"/>
    <property type="match status" value="1"/>
</dbReference>
<gene>
    <name evidence="3" type="ORF">LNQ49_11135</name>
</gene>
<proteinExistence type="predicted"/>
<evidence type="ECO:0000256" key="1">
    <source>
        <dbReference type="SAM" id="SignalP"/>
    </source>
</evidence>
<sequence length="250" mass="28922">MQKSLILLEQSLKPKSKMRLFFSCLFLVSFLNGFAQEEKTPATETPKVKIDSLYREDQFYFAITYNALNNGPDGLSQKKFSTGLSFGFLRDMPINKNRNVAIAAGLGLSYKNYFQNLAITGTSDAPIYTVVNYSDVNTNKFTQYLVDFPIEFRWRTSTFDSYKFWRIYGGIKFSYVLFDRSVYKDSEQKVVIKNNTDFEKLQYGVYLSTGFNTWNVYAYYGLKPLFKSAKTATESIDMRTMNIGVIFYIL</sequence>
<keyword evidence="1" id="KW-0732">Signal</keyword>
<feature type="signal peptide" evidence="1">
    <location>
        <begin position="1"/>
        <end position="35"/>
    </location>
</feature>
<name>A0ABS8MTN9_9FLAO</name>
<dbReference type="EMBL" id="JAJJMO010000001">
    <property type="protein sequence ID" value="MCC9072134.1"/>
    <property type="molecule type" value="Genomic_DNA"/>
</dbReference>
<reference evidence="3" key="1">
    <citation type="submission" date="2021-11" db="EMBL/GenBank/DDBJ databases">
        <title>Description of novel Flavobacterium species.</title>
        <authorList>
            <person name="Saticioglu I.B."/>
            <person name="Ay H."/>
            <person name="Altun S."/>
            <person name="Duman M."/>
        </authorList>
    </citation>
    <scope>NUCLEOTIDE SEQUENCE</scope>
    <source>
        <strain evidence="3">F-65</strain>
    </source>
</reference>
<protein>
    <submittedName>
        <fullName evidence="3">PorT family protein</fullName>
    </submittedName>
</protein>
<keyword evidence="4" id="KW-1185">Reference proteome</keyword>
<evidence type="ECO:0000259" key="2">
    <source>
        <dbReference type="Pfam" id="PF13568"/>
    </source>
</evidence>
<evidence type="ECO:0000313" key="4">
    <source>
        <dbReference type="Proteomes" id="UP001430919"/>
    </source>
</evidence>
<accession>A0ABS8MTN9</accession>
<feature type="chain" id="PRO_5045876815" evidence="1">
    <location>
        <begin position="36"/>
        <end position="250"/>
    </location>
</feature>
<comment type="caution">
    <text evidence="3">The sequence shown here is derived from an EMBL/GenBank/DDBJ whole genome shotgun (WGS) entry which is preliminary data.</text>
</comment>
<dbReference type="Proteomes" id="UP001430919">
    <property type="component" value="Unassembled WGS sequence"/>
</dbReference>
<feature type="domain" description="Outer membrane protein beta-barrel" evidence="2">
    <location>
        <begin position="34"/>
        <end position="226"/>
    </location>
</feature>
<dbReference type="RefSeq" id="WP_229988893.1">
    <property type="nucleotide sequence ID" value="NZ_JAJJMO010000001.1"/>
</dbReference>
<dbReference type="InterPro" id="IPR025665">
    <property type="entry name" value="Beta-barrel_OMP_2"/>
</dbReference>
<organism evidence="3 4">
    <name type="scientific">Flavobacterium pisciphilum</name>
    <dbReference type="NCBI Taxonomy" id="2893755"/>
    <lineage>
        <taxon>Bacteria</taxon>
        <taxon>Pseudomonadati</taxon>
        <taxon>Bacteroidota</taxon>
        <taxon>Flavobacteriia</taxon>
        <taxon>Flavobacteriales</taxon>
        <taxon>Flavobacteriaceae</taxon>
        <taxon>Flavobacterium</taxon>
    </lineage>
</organism>